<dbReference type="SUPFAM" id="SSF48452">
    <property type="entry name" value="TPR-like"/>
    <property type="match status" value="1"/>
</dbReference>
<proteinExistence type="predicted"/>
<dbReference type="Gene3D" id="1.25.40.10">
    <property type="entry name" value="Tetratricopeptide repeat domain"/>
    <property type="match status" value="1"/>
</dbReference>
<dbReference type="EMBL" id="JAPJZH010000002">
    <property type="protein sequence ID" value="MDA4844715.1"/>
    <property type="molecule type" value="Genomic_DNA"/>
</dbReference>
<dbReference type="Gene3D" id="1.20.58.320">
    <property type="entry name" value="TPR-like"/>
    <property type="match status" value="1"/>
</dbReference>
<evidence type="ECO:0000313" key="1">
    <source>
        <dbReference type="EMBL" id="MDA4844715.1"/>
    </source>
</evidence>
<dbReference type="InterPro" id="IPR010323">
    <property type="entry name" value="DUF924"/>
</dbReference>
<dbReference type="Proteomes" id="UP001148313">
    <property type="component" value="Unassembled WGS sequence"/>
</dbReference>
<keyword evidence="2" id="KW-1185">Reference proteome</keyword>
<dbReference type="Pfam" id="PF06041">
    <property type="entry name" value="DUF924"/>
    <property type="match status" value="1"/>
</dbReference>
<sequence length="185" mass="21120">MSKVQIAGPDAVISFWFEELTPEDWYKKNDALDRDIAKRFGATHLALAGSIPQEWWSSAEAVLALIIVFDQFPRNIYRGTPLAFATDCLALKEARSAIDAELDQLVDAKRRIFFYMPFEHSEVLADQDRAVELISRLDDEEFTRYAHAHRDVIIRFGRFPHRNAILGRENTAEETAYLAQPGSGF</sequence>
<dbReference type="InterPro" id="IPR011990">
    <property type="entry name" value="TPR-like_helical_dom_sf"/>
</dbReference>
<protein>
    <submittedName>
        <fullName evidence="1">DUF924 domain-containing protein</fullName>
    </submittedName>
</protein>
<name>A0ABT4VJ41_9HYPH</name>
<accession>A0ABT4VJ41</accession>
<organism evidence="1 2">
    <name type="scientific">Hoeflea poritis</name>
    <dbReference type="NCBI Taxonomy" id="2993659"/>
    <lineage>
        <taxon>Bacteria</taxon>
        <taxon>Pseudomonadati</taxon>
        <taxon>Pseudomonadota</taxon>
        <taxon>Alphaproteobacteria</taxon>
        <taxon>Hyphomicrobiales</taxon>
        <taxon>Rhizobiaceae</taxon>
        <taxon>Hoeflea</taxon>
    </lineage>
</organism>
<reference evidence="1" key="1">
    <citation type="submission" date="2022-11" db="EMBL/GenBank/DDBJ databases">
        <title>Hoeflea poritis sp. nov., isolated from scleractinian coral Porites lutea.</title>
        <authorList>
            <person name="Zhang G."/>
            <person name="Wei Q."/>
            <person name="Cai L."/>
        </authorList>
    </citation>
    <scope>NUCLEOTIDE SEQUENCE</scope>
    <source>
        <strain evidence="1">E7-10</strain>
    </source>
</reference>
<gene>
    <name evidence="1" type="ORF">OOZ53_05100</name>
</gene>
<comment type="caution">
    <text evidence="1">The sequence shown here is derived from an EMBL/GenBank/DDBJ whole genome shotgun (WGS) entry which is preliminary data.</text>
</comment>
<evidence type="ECO:0000313" key="2">
    <source>
        <dbReference type="Proteomes" id="UP001148313"/>
    </source>
</evidence>
<dbReference type="RefSeq" id="WP_271088244.1">
    <property type="nucleotide sequence ID" value="NZ_JAPJZH010000002.1"/>
</dbReference>